<keyword evidence="3" id="KW-0442">Lipid degradation</keyword>
<evidence type="ECO:0000256" key="5">
    <source>
        <dbReference type="SAM" id="SignalP"/>
    </source>
</evidence>
<dbReference type="Gene3D" id="3.40.50.1820">
    <property type="entry name" value="alpha/beta hydrolase"/>
    <property type="match status" value="1"/>
</dbReference>
<name>A0A9P4QL33_9PLEO</name>
<gene>
    <name evidence="7" type="ORF">EJ04DRAFT_516009</name>
</gene>
<dbReference type="EMBL" id="ML996248">
    <property type="protein sequence ID" value="KAF2729333.1"/>
    <property type="molecule type" value="Genomic_DNA"/>
</dbReference>
<proteinExistence type="predicted"/>
<keyword evidence="5" id="KW-0732">Signal</keyword>
<dbReference type="AlphaFoldDB" id="A0A9P4QL33"/>
<organism evidence="7 8">
    <name type="scientific">Polyplosphaeria fusca</name>
    <dbReference type="NCBI Taxonomy" id="682080"/>
    <lineage>
        <taxon>Eukaryota</taxon>
        <taxon>Fungi</taxon>
        <taxon>Dikarya</taxon>
        <taxon>Ascomycota</taxon>
        <taxon>Pezizomycotina</taxon>
        <taxon>Dothideomycetes</taxon>
        <taxon>Pleosporomycetidae</taxon>
        <taxon>Pleosporales</taxon>
        <taxon>Tetraplosphaeriaceae</taxon>
        <taxon>Polyplosphaeria</taxon>
    </lineage>
</organism>
<dbReference type="OrthoDB" id="2363873at2759"/>
<dbReference type="GO" id="GO:0016042">
    <property type="term" value="P:lipid catabolic process"/>
    <property type="evidence" value="ECO:0007669"/>
    <property type="project" value="UniProtKB-KW"/>
</dbReference>
<reference evidence="7" key="1">
    <citation type="journal article" date="2020" name="Stud. Mycol.">
        <title>101 Dothideomycetes genomes: a test case for predicting lifestyles and emergence of pathogens.</title>
        <authorList>
            <person name="Haridas S."/>
            <person name="Albert R."/>
            <person name="Binder M."/>
            <person name="Bloem J."/>
            <person name="Labutti K."/>
            <person name="Salamov A."/>
            <person name="Andreopoulos B."/>
            <person name="Baker S."/>
            <person name="Barry K."/>
            <person name="Bills G."/>
            <person name="Bluhm B."/>
            <person name="Cannon C."/>
            <person name="Castanera R."/>
            <person name="Culley D."/>
            <person name="Daum C."/>
            <person name="Ezra D."/>
            <person name="Gonzalez J."/>
            <person name="Henrissat B."/>
            <person name="Kuo A."/>
            <person name="Liang C."/>
            <person name="Lipzen A."/>
            <person name="Lutzoni F."/>
            <person name="Magnuson J."/>
            <person name="Mondo S."/>
            <person name="Nolan M."/>
            <person name="Ohm R."/>
            <person name="Pangilinan J."/>
            <person name="Park H.-J."/>
            <person name="Ramirez L."/>
            <person name="Alfaro M."/>
            <person name="Sun H."/>
            <person name="Tritt A."/>
            <person name="Yoshinaga Y."/>
            <person name="Zwiers L.-H."/>
            <person name="Turgeon B."/>
            <person name="Goodwin S."/>
            <person name="Spatafora J."/>
            <person name="Crous P."/>
            <person name="Grigoriev I."/>
        </authorList>
    </citation>
    <scope>NUCLEOTIDE SEQUENCE</scope>
    <source>
        <strain evidence="7">CBS 125425</strain>
    </source>
</reference>
<evidence type="ECO:0000259" key="6">
    <source>
        <dbReference type="Pfam" id="PF12697"/>
    </source>
</evidence>
<keyword evidence="2" id="KW-0378">Hydrolase</keyword>
<sequence>MFSTFIVLIVPLVHAAVRFSPPTGPYNVGITQHIFNHSTQNDPVAPANASNVLLATIYYPTLSIPTPDTTAPYLDPTTSKLWGSALEYPDGIIALETWNQPQAPFLPKPPPGTSHPPTVIFSPGGGENAIMYNFLSSELASHGYTVVALDHPGETPYLQLPGNAAGIYGIDITASWPAALQKAVYEMRVSDALAVVRDLYTPYVTSINAPFNTSHFLAIGHSIGGAAAAKCAAVEPSVLGGVNLDGLFFDLPDVKKPFLMVAGEEHTPAIDPTWAPFSKNQSGWWAWVNVTGAGHQDFSDIGDWVDLAGLRNRTQTPSLGPIWAPRMDFVVNRMVLGFFGFARGRSGGPDLEFPEVVRVNGSSNGV</sequence>
<dbReference type="GO" id="GO:0003847">
    <property type="term" value="F:1-alkyl-2-acetylglycerophosphocholine esterase activity"/>
    <property type="evidence" value="ECO:0007669"/>
    <property type="project" value="UniProtKB-EC"/>
</dbReference>
<accession>A0A9P4QL33</accession>
<feature type="domain" description="AB hydrolase-1" evidence="6">
    <location>
        <begin position="119"/>
        <end position="302"/>
    </location>
</feature>
<protein>
    <recommendedName>
        <fullName evidence="1">1-alkyl-2-acetylglycerophosphocholine esterase</fullName>
        <ecNumber evidence="1">3.1.1.47</ecNumber>
    </recommendedName>
</protein>
<feature type="signal peptide" evidence="5">
    <location>
        <begin position="1"/>
        <end position="15"/>
    </location>
</feature>
<evidence type="ECO:0000313" key="8">
    <source>
        <dbReference type="Proteomes" id="UP000799444"/>
    </source>
</evidence>
<dbReference type="EC" id="3.1.1.47" evidence="1"/>
<comment type="caution">
    <text evidence="7">The sequence shown here is derived from an EMBL/GenBank/DDBJ whole genome shotgun (WGS) entry which is preliminary data.</text>
</comment>
<evidence type="ECO:0000256" key="1">
    <source>
        <dbReference type="ARBA" id="ARBA00013201"/>
    </source>
</evidence>
<dbReference type="SUPFAM" id="SSF53474">
    <property type="entry name" value="alpha/beta-Hydrolases"/>
    <property type="match status" value="1"/>
</dbReference>
<dbReference type="InterPro" id="IPR029058">
    <property type="entry name" value="AB_hydrolase_fold"/>
</dbReference>
<dbReference type="PANTHER" id="PTHR10272">
    <property type="entry name" value="PLATELET-ACTIVATING FACTOR ACETYLHYDROLASE"/>
    <property type="match status" value="1"/>
</dbReference>
<dbReference type="Proteomes" id="UP000799444">
    <property type="component" value="Unassembled WGS sequence"/>
</dbReference>
<evidence type="ECO:0000256" key="3">
    <source>
        <dbReference type="ARBA" id="ARBA00022963"/>
    </source>
</evidence>
<keyword evidence="8" id="KW-1185">Reference proteome</keyword>
<keyword evidence="4" id="KW-0443">Lipid metabolism</keyword>
<evidence type="ECO:0000256" key="2">
    <source>
        <dbReference type="ARBA" id="ARBA00022801"/>
    </source>
</evidence>
<dbReference type="PANTHER" id="PTHR10272:SF14">
    <property type="entry name" value="PAF ACETYLHYDROLASE FAMILY PROTEIN"/>
    <property type="match status" value="1"/>
</dbReference>
<dbReference type="InterPro" id="IPR000073">
    <property type="entry name" value="AB_hydrolase_1"/>
</dbReference>
<evidence type="ECO:0000256" key="4">
    <source>
        <dbReference type="ARBA" id="ARBA00023098"/>
    </source>
</evidence>
<evidence type="ECO:0000313" key="7">
    <source>
        <dbReference type="EMBL" id="KAF2729333.1"/>
    </source>
</evidence>
<dbReference type="Pfam" id="PF12697">
    <property type="entry name" value="Abhydrolase_6"/>
    <property type="match status" value="1"/>
</dbReference>
<feature type="chain" id="PRO_5040385186" description="1-alkyl-2-acetylglycerophosphocholine esterase" evidence="5">
    <location>
        <begin position="16"/>
        <end position="366"/>
    </location>
</feature>